<feature type="non-terminal residue" evidence="3">
    <location>
        <position position="438"/>
    </location>
</feature>
<protein>
    <recommendedName>
        <fullName evidence="2">BD-FAE-like domain-containing protein</fullName>
    </recommendedName>
</protein>
<dbReference type="HOGENOM" id="CLU_611754_0_0_1"/>
<dbReference type="PANTHER" id="PTHR48081:SF33">
    <property type="entry name" value="KYNURENINE FORMAMIDASE"/>
    <property type="match status" value="1"/>
</dbReference>
<dbReference type="RefSeq" id="XP_002180315.1">
    <property type="nucleotide sequence ID" value="XM_002180279.1"/>
</dbReference>
<dbReference type="Gene3D" id="3.40.50.1820">
    <property type="entry name" value="alpha/beta hydrolase"/>
    <property type="match status" value="1"/>
</dbReference>
<dbReference type="PaxDb" id="2850-Phatr45964"/>
<dbReference type="Pfam" id="PF20434">
    <property type="entry name" value="BD-FAE"/>
    <property type="match status" value="1"/>
</dbReference>
<evidence type="ECO:0000313" key="3">
    <source>
        <dbReference type="EMBL" id="EEC48506.1"/>
    </source>
</evidence>
<dbReference type="AlphaFoldDB" id="B7FZB1"/>
<evidence type="ECO:0000259" key="2">
    <source>
        <dbReference type="Pfam" id="PF20434"/>
    </source>
</evidence>
<reference evidence="4" key="2">
    <citation type="submission" date="2008-08" db="EMBL/GenBank/DDBJ databases">
        <authorList>
            <consortium name="Diatom Consortium"/>
            <person name="Grigoriev I."/>
            <person name="Grimwood J."/>
            <person name="Kuo A."/>
            <person name="Otillar R.P."/>
            <person name="Salamov A."/>
            <person name="Detter J.C."/>
            <person name="Lindquist E."/>
            <person name="Shapiro H."/>
            <person name="Lucas S."/>
            <person name="Glavina del Rio T."/>
            <person name="Pitluck S."/>
            <person name="Rokhsar D."/>
            <person name="Bowler C."/>
        </authorList>
    </citation>
    <scope>GENOME REANNOTATION</scope>
    <source>
        <strain evidence="4">CCAP 1055/1</strain>
    </source>
</reference>
<name>B7FZB1_PHATC</name>
<keyword evidence="4" id="KW-1185">Reference proteome</keyword>
<feature type="domain" description="BD-FAE-like" evidence="2">
    <location>
        <begin position="173"/>
        <end position="373"/>
    </location>
</feature>
<evidence type="ECO:0000313" key="4">
    <source>
        <dbReference type="Proteomes" id="UP000000759"/>
    </source>
</evidence>
<organism evidence="3 4">
    <name type="scientific">Phaeodactylum tricornutum (strain CCAP 1055/1)</name>
    <dbReference type="NCBI Taxonomy" id="556484"/>
    <lineage>
        <taxon>Eukaryota</taxon>
        <taxon>Sar</taxon>
        <taxon>Stramenopiles</taxon>
        <taxon>Ochrophyta</taxon>
        <taxon>Bacillariophyta</taxon>
        <taxon>Bacillariophyceae</taxon>
        <taxon>Bacillariophycidae</taxon>
        <taxon>Naviculales</taxon>
        <taxon>Phaeodactylaceae</taxon>
        <taxon>Phaeodactylum</taxon>
    </lineage>
</organism>
<dbReference type="InterPro" id="IPR029058">
    <property type="entry name" value="AB_hydrolase_fold"/>
</dbReference>
<proteinExistence type="predicted"/>
<dbReference type="eggNOG" id="KOG1516">
    <property type="taxonomic scope" value="Eukaryota"/>
</dbReference>
<gene>
    <name evidence="3" type="ORF">PHATRDRAFT_45964</name>
</gene>
<dbReference type="InterPro" id="IPR050300">
    <property type="entry name" value="GDXG_lipolytic_enzyme"/>
</dbReference>
<dbReference type="KEGG" id="pti:PHATRDRAFT_45964"/>
<dbReference type="Proteomes" id="UP000000759">
    <property type="component" value="Chromosome 8"/>
</dbReference>
<sequence>MTSDPNELVTKKSLAIALSAPRAPPSGSTHRAAMLGREVTENPYHKSLTDTTSPRLQQRLFRQLRNAYRTAASHAPHPHLPSALDTGDVVTRALGAWLSVASQNRFRDSGGFRRLVDFLVVLSAPAIPLSAPSAGWNFLMLTKQVKKLRYGLNSLQYIDFFLPYDPAETFTNTRSARRLIFFVHGGAWGSGEPWMYRLVAGAFLELGYAVAIVGYRTYPDGTVVDQVADLRDAAAFLAQTHPAWCERQVTVMGHSSGAHIALLFLVDRFITSTKLSVTANGSGDFRIDSFVGLSGPYDISHHFDYEANRGVEEMSPLKPANGYTRQSFRTHSPALRLLDSLACQVESNRVIDKLFPLLVLIHGIEDDTVPFTATAEAGRILRSCGALCQEIYITETRHQDMVMQIMLGGKTLDAVIDWIQLLHHESPAPTPIYKVHAK</sequence>
<dbReference type="InParanoid" id="B7FZB1"/>
<accession>B7FZB1</accession>
<dbReference type="PANTHER" id="PTHR48081">
    <property type="entry name" value="AB HYDROLASE SUPERFAMILY PROTEIN C4A8.06C"/>
    <property type="match status" value="1"/>
</dbReference>
<dbReference type="InterPro" id="IPR049492">
    <property type="entry name" value="BD-FAE-like_dom"/>
</dbReference>
<dbReference type="GO" id="GO:0016787">
    <property type="term" value="F:hydrolase activity"/>
    <property type="evidence" value="ECO:0007669"/>
    <property type="project" value="UniProtKB-KW"/>
</dbReference>
<dbReference type="GeneID" id="7200839"/>
<keyword evidence="1" id="KW-0378">Hydrolase</keyword>
<dbReference type="EMBL" id="CM000611">
    <property type="protein sequence ID" value="EEC48506.1"/>
    <property type="molecule type" value="Genomic_DNA"/>
</dbReference>
<evidence type="ECO:0000256" key="1">
    <source>
        <dbReference type="ARBA" id="ARBA00022801"/>
    </source>
</evidence>
<dbReference type="OrthoDB" id="6495301at2759"/>
<reference evidence="3 4" key="1">
    <citation type="journal article" date="2008" name="Nature">
        <title>The Phaeodactylum genome reveals the evolutionary history of diatom genomes.</title>
        <authorList>
            <person name="Bowler C."/>
            <person name="Allen A.E."/>
            <person name="Badger J.H."/>
            <person name="Grimwood J."/>
            <person name="Jabbari K."/>
            <person name="Kuo A."/>
            <person name="Maheswari U."/>
            <person name="Martens C."/>
            <person name="Maumus F."/>
            <person name="Otillar R.P."/>
            <person name="Rayko E."/>
            <person name="Salamov A."/>
            <person name="Vandepoele K."/>
            <person name="Beszteri B."/>
            <person name="Gruber A."/>
            <person name="Heijde M."/>
            <person name="Katinka M."/>
            <person name="Mock T."/>
            <person name="Valentin K."/>
            <person name="Verret F."/>
            <person name="Berges J.A."/>
            <person name="Brownlee C."/>
            <person name="Cadoret J.P."/>
            <person name="Chiovitti A."/>
            <person name="Choi C.J."/>
            <person name="Coesel S."/>
            <person name="De Martino A."/>
            <person name="Detter J.C."/>
            <person name="Durkin C."/>
            <person name="Falciatore A."/>
            <person name="Fournet J."/>
            <person name="Haruta M."/>
            <person name="Huysman M.J."/>
            <person name="Jenkins B.D."/>
            <person name="Jiroutova K."/>
            <person name="Jorgensen R.E."/>
            <person name="Joubert Y."/>
            <person name="Kaplan A."/>
            <person name="Kroger N."/>
            <person name="Kroth P.G."/>
            <person name="La Roche J."/>
            <person name="Lindquist E."/>
            <person name="Lommer M."/>
            <person name="Martin-Jezequel V."/>
            <person name="Lopez P.J."/>
            <person name="Lucas S."/>
            <person name="Mangogna M."/>
            <person name="McGinnis K."/>
            <person name="Medlin L.K."/>
            <person name="Montsant A."/>
            <person name="Oudot-Le Secq M.P."/>
            <person name="Napoli C."/>
            <person name="Obornik M."/>
            <person name="Parker M.S."/>
            <person name="Petit J.L."/>
            <person name="Porcel B.M."/>
            <person name="Poulsen N."/>
            <person name="Robison M."/>
            <person name="Rychlewski L."/>
            <person name="Rynearson T.A."/>
            <person name="Schmutz J."/>
            <person name="Shapiro H."/>
            <person name="Siaut M."/>
            <person name="Stanley M."/>
            <person name="Sussman M.R."/>
            <person name="Taylor A.R."/>
            <person name="Vardi A."/>
            <person name="von Dassow P."/>
            <person name="Vyverman W."/>
            <person name="Willis A."/>
            <person name="Wyrwicz L.S."/>
            <person name="Rokhsar D.S."/>
            <person name="Weissenbach J."/>
            <person name="Armbrust E.V."/>
            <person name="Green B.R."/>
            <person name="Van de Peer Y."/>
            <person name="Grigoriev I.V."/>
        </authorList>
    </citation>
    <scope>NUCLEOTIDE SEQUENCE [LARGE SCALE GENOMIC DNA]</scope>
    <source>
        <strain evidence="3 4">CCAP 1055/1</strain>
    </source>
</reference>
<dbReference type="SUPFAM" id="SSF53474">
    <property type="entry name" value="alpha/beta-Hydrolases"/>
    <property type="match status" value="1"/>
</dbReference>
<dbReference type="STRING" id="556484.B7FZB1"/>